<reference evidence="1 2" key="1">
    <citation type="submission" date="2018-06" db="EMBL/GenBank/DDBJ databases">
        <title>Fusarium incarnatum-equiseti species complex species 28.</title>
        <authorList>
            <person name="Gardiner D.M."/>
        </authorList>
    </citation>
    <scope>NUCLEOTIDE SEQUENCE [LARGE SCALE GENOMIC DNA]</scope>
    <source>
        <strain evidence="1 2">FIESC_28</strain>
    </source>
</reference>
<comment type="caution">
    <text evidence="1">The sequence shown here is derived from an EMBL/GenBank/DDBJ whole genome shotgun (WGS) entry which is preliminary data.</text>
</comment>
<organism evidence="1 2">
    <name type="scientific">Fusarium coffeatum</name>
    <dbReference type="NCBI Taxonomy" id="231269"/>
    <lineage>
        <taxon>Eukaryota</taxon>
        <taxon>Fungi</taxon>
        <taxon>Dikarya</taxon>
        <taxon>Ascomycota</taxon>
        <taxon>Pezizomycotina</taxon>
        <taxon>Sordariomycetes</taxon>
        <taxon>Hypocreomycetidae</taxon>
        <taxon>Hypocreales</taxon>
        <taxon>Nectriaceae</taxon>
        <taxon>Fusarium</taxon>
        <taxon>Fusarium incarnatum-equiseti species complex</taxon>
    </lineage>
</organism>
<dbReference type="GeneID" id="41993508"/>
<dbReference type="EMBL" id="QKXC01000081">
    <property type="protein sequence ID" value="RBR23070.1"/>
    <property type="molecule type" value="Genomic_DNA"/>
</dbReference>
<gene>
    <name evidence="1" type="ORF">FIESC28_04065</name>
</gene>
<evidence type="ECO:0000313" key="2">
    <source>
        <dbReference type="Proteomes" id="UP000253153"/>
    </source>
</evidence>
<dbReference type="AlphaFoldDB" id="A0A366S333"/>
<accession>A0A366S333</accession>
<evidence type="ECO:0000313" key="1">
    <source>
        <dbReference type="EMBL" id="RBR23070.1"/>
    </source>
</evidence>
<protein>
    <submittedName>
        <fullName evidence="1">Uncharacterized protein</fullName>
    </submittedName>
</protein>
<sequence length="633" mass="70836">MFPSMHAPLPVVCDSQLIWAGYTGTYLLNSSSTPPLHLPQLSLHNNKMHEEWTPVLGEIASWIADEPTDNNLRFGHIDGPCAANKIVEVPLLLQQKLKRTKRPRGILLVVPEFKKDHVKAALDDQRHDHLAPVQTLTYTEATDMLKLAYNTTSAEFALALMSLTTVVAKASRKMRLLTLSSEGMHPMTKSLFTSYSAPILFILPDVRENPTVIIFLRPNQKTFNIVGNILCRALNFSKVPLHGARRVPLVQSNVNELGTDLTIDLDFLTQIGIRTPTLVQVRGHFCLVLCNTRDLQVFDLRSRQICKVKLNSSKSELVEQLSWGHGVQAAPGYMQRRLYLQGLAIPDESAFGWSISPDVHEKAFFKILRIVNYDHRIAHFLCQKSEDDRVTAGKILIAAVVASDYGFEPKVVRDADEGFTTKLNTFLLRGYFGVWAVTGYIPFKVAIMEAIVDPGATSTIFNRSPTVLQDLGIQVQGHEIIEVQRKCRLLIQALKDSQVPINGMIDLSTIQPPITPARLQEIKLHLSRAYLHQIVEISTDEEGFSHAKDKLSDQPFHISEESADVLLFKTDCQGVYTSLHCSGDGGSRCMSDFTYIDEDILQKLDHELRDRGYRGLDGIRTALALGSNSYEVC</sequence>
<dbReference type="RefSeq" id="XP_031017661.1">
    <property type="nucleotide sequence ID" value="XM_031158212.1"/>
</dbReference>
<proteinExistence type="predicted"/>
<name>A0A366S333_9HYPO</name>
<dbReference type="OrthoDB" id="5078127at2759"/>
<keyword evidence="2" id="KW-1185">Reference proteome</keyword>
<dbReference type="Proteomes" id="UP000253153">
    <property type="component" value="Unassembled WGS sequence"/>
</dbReference>